<name>E3H509_ROTDC</name>
<dbReference type="PANTHER" id="PTHR34139:SF1">
    <property type="entry name" value="RNASE MJ1380-RELATED"/>
    <property type="match status" value="1"/>
</dbReference>
<dbReference type="InterPro" id="IPR051813">
    <property type="entry name" value="HepT_RNase_toxin"/>
</dbReference>
<dbReference type="GO" id="GO:0016787">
    <property type="term" value="F:hydrolase activity"/>
    <property type="evidence" value="ECO:0007669"/>
    <property type="project" value="UniProtKB-KW"/>
</dbReference>
<gene>
    <name evidence="6" type="ordered locus">HMPREF0733_11255</name>
</gene>
<reference evidence="7" key="1">
    <citation type="submission" date="2010-10" db="EMBL/GenBank/DDBJ databases">
        <title>The complete genome of Rothia dentocariosa ATCC 17931.</title>
        <authorList>
            <person name="Muzny D."/>
            <person name="Qin X."/>
            <person name="Buhay C."/>
            <person name="Dugan-Rocha S."/>
            <person name="Ding Y."/>
            <person name="Chen G."/>
            <person name="Hawes A."/>
            <person name="Holder M."/>
            <person name="Jhangiani S."/>
            <person name="Johnson A."/>
            <person name="Khan Z."/>
            <person name="Li Z."/>
            <person name="Liu W."/>
            <person name="Liu X."/>
            <person name="Perez L."/>
            <person name="Shen H."/>
            <person name="Wang Q."/>
            <person name="Watt J."/>
            <person name="Xi L."/>
            <person name="Xin Y."/>
            <person name="Zhou J."/>
            <person name="Deng J."/>
            <person name="Jiang H."/>
            <person name="Liu Y."/>
            <person name="Qu J."/>
            <person name="Song X.-Z."/>
            <person name="Zhang L."/>
            <person name="Villasana D."/>
            <person name="Johnson A."/>
            <person name="Liu J."/>
            <person name="Liyanage D."/>
            <person name="Lorensuhewa L."/>
            <person name="Robinson T."/>
            <person name="Song A."/>
            <person name="Song B.-B."/>
            <person name="Dinh H."/>
            <person name="Thornton R."/>
            <person name="Coyle M."/>
            <person name="Francisco L."/>
            <person name="Jackson L."/>
            <person name="Javaid M."/>
            <person name="Korchina V."/>
            <person name="Kovar C."/>
            <person name="Mata R."/>
            <person name="Mathew T."/>
            <person name="Ngo R."/>
            <person name="Nguyen L."/>
            <person name="Nguyen N."/>
            <person name="Okwuonu G."/>
            <person name="Ongeri F."/>
            <person name="Pham C."/>
            <person name="Simmons D."/>
            <person name="Wilczek-Boney K."/>
            <person name="Hale W."/>
            <person name="Jakkamsetti A."/>
            <person name="Pham P."/>
            <person name="Ruth R."/>
            <person name="San Lucas F."/>
            <person name="Warren J."/>
            <person name="Zhang J."/>
            <person name="Zhao Z."/>
            <person name="Zhou C."/>
            <person name="Zhu D."/>
            <person name="Lee S."/>
            <person name="Bess C."/>
            <person name="Blankenburg K."/>
            <person name="Forbes L."/>
            <person name="Fu Q."/>
            <person name="Gubbala S."/>
            <person name="Hirani K."/>
            <person name="Jayaseelan J.C."/>
            <person name="Lara F."/>
            <person name="Munidasa M."/>
            <person name="Palculict T."/>
            <person name="Patil S."/>
            <person name="Pu L.-L."/>
            <person name="Saada N."/>
            <person name="Tang L."/>
            <person name="Weissenberger G."/>
            <person name="Zhu Y."/>
            <person name="Hemphill L."/>
            <person name="Shang Y."/>
            <person name="Youmans B."/>
            <person name="Ayvaz T."/>
            <person name="Ross M."/>
            <person name="Santibanez J."/>
            <person name="Aqrawi P."/>
            <person name="Gross S."/>
            <person name="Joshi V."/>
            <person name="Fowler G."/>
            <person name="Nazareth L."/>
            <person name="Reid J."/>
            <person name="Worley K."/>
            <person name="Petrosino J."/>
            <person name="Highlander S."/>
            <person name="Gibbs R."/>
        </authorList>
    </citation>
    <scope>NUCLEOTIDE SEQUENCE [LARGE SCALE GENOMIC DNA]</scope>
    <source>
        <strain evidence="7">ATCC 17931 / CDC X599 / XDIA</strain>
    </source>
</reference>
<evidence type="ECO:0000256" key="3">
    <source>
        <dbReference type="ARBA" id="ARBA00022722"/>
    </source>
</evidence>
<dbReference type="eggNOG" id="COG2361">
    <property type="taxonomic scope" value="Bacteria"/>
</dbReference>
<dbReference type="PANTHER" id="PTHR34139">
    <property type="entry name" value="UPF0331 PROTEIN MJ0127"/>
    <property type="match status" value="1"/>
</dbReference>
<evidence type="ECO:0000256" key="1">
    <source>
        <dbReference type="ARBA" id="ARBA00022553"/>
    </source>
</evidence>
<keyword evidence="5" id="KW-0378">Hydrolase</keyword>
<proteinExistence type="predicted"/>
<evidence type="ECO:0000256" key="5">
    <source>
        <dbReference type="ARBA" id="ARBA00022801"/>
    </source>
</evidence>
<sequence length="111" mass="13159">MMSKNRLSDYIEHIQQAAGDAYSFTENMTHQEFLKDKKTQQAVILNLIIIGEAATKIMDNYEDYTRTTPEVPWRSMRNMRNRLAHGYFDINLDIVWDTVKNWLPSLLEQEF</sequence>
<dbReference type="Pfam" id="PF01934">
    <property type="entry name" value="HepT-like"/>
    <property type="match status" value="1"/>
</dbReference>
<evidence type="ECO:0000256" key="4">
    <source>
        <dbReference type="ARBA" id="ARBA00022741"/>
    </source>
</evidence>
<evidence type="ECO:0000313" key="7">
    <source>
        <dbReference type="Proteomes" id="UP000000387"/>
    </source>
</evidence>
<accession>E3H509</accession>
<evidence type="ECO:0000256" key="2">
    <source>
        <dbReference type="ARBA" id="ARBA00022649"/>
    </source>
</evidence>
<dbReference type="RefSeq" id="WP_013398472.1">
    <property type="nucleotide sequence ID" value="NC_014643.1"/>
</dbReference>
<dbReference type="GO" id="GO:0110001">
    <property type="term" value="C:toxin-antitoxin complex"/>
    <property type="evidence" value="ECO:0007669"/>
    <property type="project" value="InterPro"/>
</dbReference>
<dbReference type="GO" id="GO:0000166">
    <property type="term" value="F:nucleotide binding"/>
    <property type="evidence" value="ECO:0007669"/>
    <property type="project" value="UniProtKB-KW"/>
</dbReference>
<organism evidence="6 7">
    <name type="scientific">Rothia dentocariosa (strain ATCC 17931 / CDC X599 / XDIA)</name>
    <dbReference type="NCBI Taxonomy" id="762948"/>
    <lineage>
        <taxon>Bacteria</taxon>
        <taxon>Bacillati</taxon>
        <taxon>Actinomycetota</taxon>
        <taxon>Actinomycetes</taxon>
        <taxon>Micrococcales</taxon>
        <taxon>Micrococcaceae</taxon>
        <taxon>Rothia</taxon>
    </lineage>
</organism>
<dbReference type="HOGENOM" id="CLU_142825_3_3_11"/>
<keyword evidence="2" id="KW-1277">Toxin-antitoxin system</keyword>
<protein>
    <submittedName>
        <fullName evidence="6">Putative toxin-antitoxin system, antitoxin component</fullName>
    </submittedName>
</protein>
<keyword evidence="3" id="KW-0540">Nuclease</keyword>
<dbReference type="GeneID" id="29742818"/>
<dbReference type="KEGG" id="rdn:HMPREF0733_11255"/>
<keyword evidence="1" id="KW-0597">Phosphoprotein</keyword>
<dbReference type="Proteomes" id="UP000000387">
    <property type="component" value="Chromosome"/>
</dbReference>
<evidence type="ECO:0000313" key="6">
    <source>
        <dbReference type="EMBL" id="ADP40712.1"/>
    </source>
</evidence>
<dbReference type="AlphaFoldDB" id="E3H509"/>
<dbReference type="EMBL" id="CP002280">
    <property type="protein sequence ID" value="ADP40712.1"/>
    <property type="molecule type" value="Genomic_DNA"/>
</dbReference>
<keyword evidence="4" id="KW-0547">Nucleotide-binding</keyword>
<dbReference type="InterPro" id="IPR008201">
    <property type="entry name" value="HepT-like"/>
</dbReference>
<dbReference type="GO" id="GO:0004540">
    <property type="term" value="F:RNA nuclease activity"/>
    <property type="evidence" value="ECO:0007669"/>
    <property type="project" value="InterPro"/>
</dbReference>